<keyword evidence="4" id="KW-0067">ATP-binding</keyword>
<evidence type="ECO:0000256" key="3">
    <source>
        <dbReference type="ARBA" id="ARBA00022741"/>
    </source>
</evidence>
<dbReference type="InterPro" id="IPR027417">
    <property type="entry name" value="P-loop_NTPase"/>
</dbReference>
<gene>
    <name evidence="7" type="primary">ccmA</name>
    <name evidence="7" type="ordered locus">SRM_01440</name>
</gene>
<accession>D5H8K6</accession>
<dbReference type="PROSITE" id="PS50893">
    <property type="entry name" value="ABC_TRANSPORTER_2"/>
    <property type="match status" value="1"/>
</dbReference>
<evidence type="ECO:0000256" key="5">
    <source>
        <dbReference type="SAM" id="MobiDB-lite"/>
    </source>
</evidence>
<feature type="region of interest" description="Disordered" evidence="5">
    <location>
        <begin position="48"/>
        <end position="68"/>
    </location>
</feature>
<feature type="domain" description="ABC transporter" evidence="6">
    <location>
        <begin position="119"/>
        <end position="348"/>
    </location>
</feature>
<dbReference type="EMBL" id="FP565814">
    <property type="protein sequence ID" value="CBH24361.1"/>
    <property type="molecule type" value="Genomic_DNA"/>
</dbReference>
<dbReference type="KEGG" id="srm:SRM_01440"/>
<dbReference type="GO" id="GO:0005524">
    <property type="term" value="F:ATP binding"/>
    <property type="evidence" value="ECO:0007669"/>
    <property type="project" value="UniProtKB-KW"/>
</dbReference>
<dbReference type="PANTHER" id="PTHR43335:SF4">
    <property type="entry name" value="ABC TRANSPORTER, ATP-BINDING PROTEIN"/>
    <property type="match status" value="1"/>
</dbReference>
<dbReference type="HOGENOM" id="CLU_000604_1_2_10"/>
<sequence length="434" mass="47115">MGNRCVVLQPRSSGATSALPTFTTARVQSGSATVAIRVRQISRRKHGVGYSNVRTPPDNVKPCGPGPDSRSLDDFHNSTELEGQYRPPVPRCISVALQAPTESRVHPPFQPTLPFLMGITASNLSKVYGTQKAVDDVSFDMSTGEVLGFLGPNGAGKTTTMRILTCYLDPTAGTATLDGYDIHEHPEEVRRRIGYLPEDTPLYTDMPVIDYLRHAAELQSVPQAKIPSRIQKMMDVCGLGRERHKRIGELSKGFQQRIGLAQALLHDPPVLILDEPTTGLDPNQIVEIRELIKEIGTEKTVMLSSHILKEVEMTCDRILIIDQGRVVADGPTEELREQFMGGTRLRVSVDAPAEADVDTALEALEGVASVQRTNGTYELSASASADPAASVFHLCADRGWVLTELTPIESSLEDVFRKLTEAPASPADATAEAA</sequence>
<reference evidence="8" key="2">
    <citation type="submission" date="2010-04" db="EMBL/GenBank/DDBJ databases">
        <title>Genome sequence of Salinibacter ruber M8.</title>
        <authorList>
            <consortium name="Genoscope"/>
        </authorList>
    </citation>
    <scope>NUCLEOTIDE SEQUENCE [LARGE SCALE GENOMIC DNA]</scope>
    <source>
        <strain evidence="8">M8</strain>
    </source>
</reference>
<dbReference type="Pfam" id="PF00005">
    <property type="entry name" value="ABC_tran"/>
    <property type="match status" value="1"/>
</dbReference>
<dbReference type="SMART" id="SM00382">
    <property type="entry name" value="AAA"/>
    <property type="match status" value="1"/>
</dbReference>
<dbReference type="PANTHER" id="PTHR43335">
    <property type="entry name" value="ABC TRANSPORTER, ATP-BINDING PROTEIN"/>
    <property type="match status" value="1"/>
</dbReference>
<dbReference type="GO" id="GO:0016887">
    <property type="term" value="F:ATP hydrolysis activity"/>
    <property type="evidence" value="ECO:0007669"/>
    <property type="project" value="InterPro"/>
</dbReference>
<dbReference type="InterPro" id="IPR003439">
    <property type="entry name" value="ABC_transporter-like_ATP-bd"/>
</dbReference>
<protein>
    <submittedName>
        <fullName evidence="7">ABC-type multidrug transport system, ATPase component</fullName>
    </submittedName>
</protein>
<dbReference type="InterPro" id="IPR003593">
    <property type="entry name" value="AAA+_ATPase"/>
</dbReference>
<organism evidence="7 8">
    <name type="scientific">Salinibacter ruber (strain M8)</name>
    <dbReference type="NCBI Taxonomy" id="761659"/>
    <lineage>
        <taxon>Bacteria</taxon>
        <taxon>Pseudomonadati</taxon>
        <taxon>Rhodothermota</taxon>
        <taxon>Rhodothermia</taxon>
        <taxon>Rhodothermales</taxon>
        <taxon>Salinibacteraceae</taxon>
        <taxon>Salinibacter</taxon>
    </lineage>
</organism>
<dbReference type="SUPFAM" id="SSF52540">
    <property type="entry name" value="P-loop containing nucleoside triphosphate hydrolases"/>
    <property type="match status" value="1"/>
</dbReference>
<evidence type="ECO:0000256" key="2">
    <source>
        <dbReference type="ARBA" id="ARBA00022448"/>
    </source>
</evidence>
<keyword evidence="3" id="KW-0547">Nucleotide-binding</keyword>
<dbReference type="Proteomes" id="UP000000933">
    <property type="component" value="Chromosome"/>
</dbReference>
<evidence type="ECO:0000313" key="7">
    <source>
        <dbReference type="EMBL" id="CBH24361.1"/>
    </source>
</evidence>
<comment type="similarity">
    <text evidence="1">Belongs to the ABC transporter superfamily.</text>
</comment>
<evidence type="ECO:0000259" key="6">
    <source>
        <dbReference type="PROSITE" id="PS50893"/>
    </source>
</evidence>
<dbReference type="AlphaFoldDB" id="D5H8K6"/>
<dbReference type="Pfam" id="PF13732">
    <property type="entry name" value="DrrA1-3_C"/>
    <property type="match status" value="1"/>
</dbReference>
<name>D5H8K6_SALRM</name>
<reference evidence="7 8" key="1">
    <citation type="journal article" date="2010" name="ISME J.">
        <title>Fine-scale evolution: genomic, phenotypic and ecological differentiation in two coexisting Salinibacter ruber strains.</title>
        <authorList>
            <person name="Pena A."/>
            <person name="Teeling H."/>
            <person name="Huerta-Cepas J."/>
            <person name="Santos F."/>
            <person name="Yarza P."/>
            <person name="Brito-Echeverria J."/>
            <person name="Lucio M."/>
            <person name="Schmitt-Kopplin P."/>
            <person name="Meseguer I."/>
            <person name="Schenowitz C."/>
            <person name="Dossat C."/>
            <person name="Barbe V."/>
            <person name="Dopazo J."/>
            <person name="Rossello-Mora R."/>
            <person name="Schuler M."/>
            <person name="Glockner F.O."/>
            <person name="Amann R."/>
            <person name="Gabaldon T."/>
            <person name="Anton J."/>
        </authorList>
    </citation>
    <scope>NUCLEOTIDE SEQUENCE [LARGE SCALE GENOMIC DNA]</scope>
    <source>
        <strain evidence="7 8">M8</strain>
    </source>
</reference>
<evidence type="ECO:0000256" key="1">
    <source>
        <dbReference type="ARBA" id="ARBA00005417"/>
    </source>
</evidence>
<keyword evidence="2" id="KW-0813">Transport</keyword>
<evidence type="ECO:0000256" key="4">
    <source>
        <dbReference type="ARBA" id="ARBA00022840"/>
    </source>
</evidence>
<dbReference type="Gene3D" id="3.40.50.300">
    <property type="entry name" value="P-loop containing nucleotide triphosphate hydrolases"/>
    <property type="match status" value="1"/>
</dbReference>
<evidence type="ECO:0000313" key="8">
    <source>
        <dbReference type="Proteomes" id="UP000000933"/>
    </source>
</evidence>
<dbReference type="InterPro" id="IPR025302">
    <property type="entry name" value="DrrA1/2-like_C"/>
</dbReference>
<proteinExistence type="inferred from homology"/>